<comment type="subcellular location">
    <subcellularLocation>
        <location evidence="1">Mitochondrion</location>
    </subcellularLocation>
</comment>
<evidence type="ECO:0000256" key="1">
    <source>
        <dbReference type="ARBA" id="ARBA00004173"/>
    </source>
</evidence>
<reference evidence="8" key="2">
    <citation type="submission" date="2017-10" db="EMBL/GenBank/DDBJ databases">
        <title>Ladona fulva Genome sequencing and assembly.</title>
        <authorList>
            <person name="Murali S."/>
            <person name="Richards S."/>
            <person name="Bandaranaike D."/>
            <person name="Bellair M."/>
            <person name="Blankenburg K."/>
            <person name="Chao H."/>
            <person name="Dinh H."/>
            <person name="Doddapaneni H."/>
            <person name="Dugan-Rocha S."/>
            <person name="Elkadiri S."/>
            <person name="Gnanaolivu R."/>
            <person name="Hernandez B."/>
            <person name="Skinner E."/>
            <person name="Javaid M."/>
            <person name="Lee S."/>
            <person name="Li M."/>
            <person name="Ming W."/>
            <person name="Munidasa M."/>
            <person name="Muniz J."/>
            <person name="Nguyen L."/>
            <person name="Hughes D."/>
            <person name="Osuji N."/>
            <person name="Pu L.-L."/>
            <person name="Puazo M."/>
            <person name="Qu C."/>
            <person name="Quiroz J."/>
            <person name="Raj R."/>
            <person name="Weissenberger G."/>
            <person name="Xin Y."/>
            <person name="Zou X."/>
            <person name="Han Y."/>
            <person name="Worley K."/>
            <person name="Muzny D."/>
            <person name="Gibbs R."/>
        </authorList>
    </citation>
    <scope>NUCLEOTIDE SEQUENCE</scope>
    <source>
        <strain evidence="8">Sampled in the wild</strain>
    </source>
</reference>
<protein>
    <recommendedName>
        <fullName evidence="6">Small ribosomal subunit protein bS16m</fullName>
    </recommendedName>
    <alternativeName>
        <fullName evidence="7">28S ribosomal protein S16, mitochondrial</fullName>
    </alternativeName>
</protein>
<evidence type="ECO:0000313" key="8">
    <source>
        <dbReference type="EMBL" id="KAG8227085.1"/>
    </source>
</evidence>
<evidence type="ECO:0000256" key="3">
    <source>
        <dbReference type="ARBA" id="ARBA00022980"/>
    </source>
</evidence>
<dbReference type="GO" id="GO:0032543">
    <property type="term" value="P:mitochondrial translation"/>
    <property type="evidence" value="ECO:0007669"/>
    <property type="project" value="TreeGrafter"/>
</dbReference>
<dbReference type="NCBIfam" id="TIGR00002">
    <property type="entry name" value="S16"/>
    <property type="match status" value="1"/>
</dbReference>
<evidence type="ECO:0000256" key="7">
    <source>
        <dbReference type="ARBA" id="ARBA00035438"/>
    </source>
</evidence>
<evidence type="ECO:0000256" key="4">
    <source>
        <dbReference type="ARBA" id="ARBA00023128"/>
    </source>
</evidence>
<evidence type="ECO:0000256" key="5">
    <source>
        <dbReference type="ARBA" id="ARBA00023274"/>
    </source>
</evidence>
<keyword evidence="9" id="KW-1185">Reference proteome</keyword>
<dbReference type="PANTHER" id="PTHR12919:SF20">
    <property type="entry name" value="SMALL RIBOSOMAL SUBUNIT PROTEIN BS16M"/>
    <property type="match status" value="1"/>
</dbReference>
<dbReference type="OrthoDB" id="407221at2759"/>
<dbReference type="InterPro" id="IPR000307">
    <property type="entry name" value="Ribosomal_bS16"/>
</dbReference>
<dbReference type="FunFam" id="3.30.1320.10:FF:000004">
    <property type="entry name" value="28S ribosomal protein S16, mitochondrial"/>
    <property type="match status" value="1"/>
</dbReference>
<dbReference type="Proteomes" id="UP000792457">
    <property type="component" value="Unassembled WGS sequence"/>
</dbReference>
<sequence length="120" mass="14005">MSFRKSRTLPSMAIRFVRLGCTNRPFYHIVVMNIRANQHEEPIEQVGSYDPLPNVNNEKLVALNFDRIRYWMANGARFSKPLEELLGLAGFLPLHPRTVLNAWRNRLNKPDEEGKNENKE</sequence>
<dbReference type="SUPFAM" id="SSF54565">
    <property type="entry name" value="Ribosomal protein S16"/>
    <property type="match status" value="1"/>
</dbReference>
<dbReference type="HAMAP" id="MF_00385">
    <property type="entry name" value="Ribosomal_bS16"/>
    <property type="match status" value="1"/>
</dbReference>
<keyword evidence="4" id="KW-0496">Mitochondrion</keyword>
<comment type="similarity">
    <text evidence="2">Belongs to the bacterial ribosomal protein bS16 family.</text>
</comment>
<comment type="caution">
    <text evidence="8">The sequence shown here is derived from an EMBL/GenBank/DDBJ whole genome shotgun (WGS) entry which is preliminary data.</text>
</comment>
<name>A0A8K0K4D5_LADFU</name>
<keyword evidence="5" id="KW-0687">Ribonucleoprotein</keyword>
<dbReference type="GO" id="GO:0005763">
    <property type="term" value="C:mitochondrial small ribosomal subunit"/>
    <property type="evidence" value="ECO:0007669"/>
    <property type="project" value="TreeGrafter"/>
</dbReference>
<dbReference type="Gene3D" id="3.30.1320.10">
    <property type="match status" value="1"/>
</dbReference>
<proteinExistence type="inferred from homology"/>
<gene>
    <name evidence="8" type="ORF">J437_LFUL007422</name>
</gene>
<keyword evidence="3" id="KW-0689">Ribosomal protein</keyword>
<dbReference type="PANTHER" id="PTHR12919">
    <property type="entry name" value="30S RIBOSOMAL PROTEIN S16"/>
    <property type="match status" value="1"/>
</dbReference>
<organism evidence="8 9">
    <name type="scientific">Ladona fulva</name>
    <name type="common">Scarce chaser dragonfly</name>
    <name type="synonym">Libellula fulva</name>
    <dbReference type="NCBI Taxonomy" id="123851"/>
    <lineage>
        <taxon>Eukaryota</taxon>
        <taxon>Metazoa</taxon>
        <taxon>Ecdysozoa</taxon>
        <taxon>Arthropoda</taxon>
        <taxon>Hexapoda</taxon>
        <taxon>Insecta</taxon>
        <taxon>Pterygota</taxon>
        <taxon>Palaeoptera</taxon>
        <taxon>Odonata</taxon>
        <taxon>Epiprocta</taxon>
        <taxon>Anisoptera</taxon>
        <taxon>Libelluloidea</taxon>
        <taxon>Libellulidae</taxon>
        <taxon>Ladona</taxon>
    </lineage>
</organism>
<dbReference type="EMBL" id="KZ308311">
    <property type="protein sequence ID" value="KAG8227085.1"/>
    <property type="molecule type" value="Genomic_DNA"/>
</dbReference>
<dbReference type="GO" id="GO:0003735">
    <property type="term" value="F:structural constituent of ribosome"/>
    <property type="evidence" value="ECO:0007669"/>
    <property type="project" value="InterPro"/>
</dbReference>
<accession>A0A8K0K4D5</accession>
<dbReference type="GO" id="GO:0005743">
    <property type="term" value="C:mitochondrial inner membrane"/>
    <property type="evidence" value="ECO:0007669"/>
    <property type="project" value="UniProtKB-ARBA"/>
</dbReference>
<dbReference type="InterPro" id="IPR023803">
    <property type="entry name" value="Ribosomal_bS16_dom_sf"/>
</dbReference>
<evidence type="ECO:0000256" key="2">
    <source>
        <dbReference type="ARBA" id="ARBA00006668"/>
    </source>
</evidence>
<reference evidence="8" key="1">
    <citation type="submission" date="2013-04" db="EMBL/GenBank/DDBJ databases">
        <authorList>
            <person name="Qu J."/>
            <person name="Murali S.C."/>
            <person name="Bandaranaike D."/>
            <person name="Bellair M."/>
            <person name="Blankenburg K."/>
            <person name="Chao H."/>
            <person name="Dinh H."/>
            <person name="Doddapaneni H."/>
            <person name="Downs B."/>
            <person name="Dugan-Rocha S."/>
            <person name="Elkadiri S."/>
            <person name="Gnanaolivu R.D."/>
            <person name="Hernandez B."/>
            <person name="Javaid M."/>
            <person name="Jayaseelan J.C."/>
            <person name="Lee S."/>
            <person name="Li M."/>
            <person name="Ming W."/>
            <person name="Munidasa M."/>
            <person name="Muniz J."/>
            <person name="Nguyen L."/>
            <person name="Ongeri F."/>
            <person name="Osuji N."/>
            <person name="Pu L.-L."/>
            <person name="Puazo M."/>
            <person name="Qu C."/>
            <person name="Quiroz J."/>
            <person name="Raj R."/>
            <person name="Weissenberger G."/>
            <person name="Xin Y."/>
            <person name="Zou X."/>
            <person name="Han Y."/>
            <person name="Richards S."/>
            <person name="Worley K."/>
            <person name="Muzny D."/>
            <person name="Gibbs R."/>
        </authorList>
    </citation>
    <scope>NUCLEOTIDE SEQUENCE</scope>
    <source>
        <strain evidence="8">Sampled in the wild</strain>
    </source>
</reference>
<evidence type="ECO:0000313" key="9">
    <source>
        <dbReference type="Proteomes" id="UP000792457"/>
    </source>
</evidence>
<dbReference type="Pfam" id="PF00886">
    <property type="entry name" value="Ribosomal_S16"/>
    <property type="match status" value="1"/>
</dbReference>
<evidence type="ECO:0000256" key="6">
    <source>
        <dbReference type="ARBA" id="ARBA00035263"/>
    </source>
</evidence>
<dbReference type="AlphaFoldDB" id="A0A8K0K4D5"/>